<reference evidence="1 2" key="1">
    <citation type="submission" date="2023-10" db="EMBL/GenBank/DDBJ databases">
        <title>Development of a sustainable strategy for remediation of hydrocarbon-contaminated territories based on the waste exchange concept.</title>
        <authorList>
            <person name="Krivoruchko A."/>
        </authorList>
    </citation>
    <scope>NUCLEOTIDE SEQUENCE [LARGE SCALE GENOMIC DNA]</scope>
    <source>
        <strain evidence="1 2">IEGM 1266</strain>
    </source>
</reference>
<comment type="caution">
    <text evidence="1">The sequence shown here is derived from an EMBL/GenBank/DDBJ whole genome shotgun (WGS) entry which is preliminary data.</text>
</comment>
<evidence type="ECO:0000313" key="1">
    <source>
        <dbReference type="EMBL" id="MDV6309989.1"/>
    </source>
</evidence>
<name>A0ABU4DJR5_9ACTN</name>
<keyword evidence="2" id="KW-1185">Reference proteome</keyword>
<dbReference type="InterPro" id="IPR050678">
    <property type="entry name" value="DNA_Partitioning_ATPase"/>
</dbReference>
<organism evidence="1 2">
    <name type="scientific">Gordonia amicalis</name>
    <dbReference type="NCBI Taxonomy" id="89053"/>
    <lineage>
        <taxon>Bacteria</taxon>
        <taxon>Bacillati</taxon>
        <taxon>Actinomycetota</taxon>
        <taxon>Actinomycetes</taxon>
        <taxon>Mycobacteriales</taxon>
        <taxon>Gordoniaceae</taxon>
        <taxon>Gordonia</taxon>
    </lineage>
</organism>
<proteinExistence type="predicted"/>
<dbReference type="Gene3D" id="3.40.50.300">
    <property type="entry name" value="P-loop containing nucleotide triphosphate hydrolases"/>
    <property type="match status" value="1"/>
</dbReference>
<dbReference type="PANTHER" id="PTHR13696">
    <property type="entry name" value="P-LOOP CONTAINING NUCLEOSIDE TRIPHOSPHATE HYDROLASE"/>
    <property type="match status" value="1"/>
</dbReference>
<dbReference type="SUPFAM" id="SSF52540">
    <property type="entry name" value="P-loop containing nucleoside triphosphate hydrolases"/>
    <property type="match status" value="1"/>
</dbReference>
<dbReference type="RefSeq" id="WP_317505681.1">
    <property type="nucleotide sequence ID" value="NZ_JAWLKI010000040.1"/>
</dbReference>
<gene>
    <name evidence="1" type="ORF">R3P94_22255</name>
</gene>
<dbReference type="InterPro" id="IPR027417">
    <property type="entry name" value="P-loop_NTPase"/>
</dbReference>
<dbReference type="CDD" id="cd02042">
    <property type="entry name" value="ParAB_family"/>
    <property type="match status" value="1"/>
</dbReference>
<sequence>MTVYTFINQKGGVGKSTATVNCAAVTADVINDPTSVSQEEDSPVLAVSTDPQGSAVWWADRVDDLPFRITQVDGNPELLRSLGDLPGVEHVFVDTPGWLGDDPGTTENGNTGLVLDALLSATDLAVVPLTPEVLAFDPTARTIEKVLKPRGVAFKVVINNWDPRDGRADLEETQQFVRSMGWPLANTVIRRYKLHTRAAADGKVVTEYPTNRVALQAREDFQRLCLELNVGAR</sequence>
<dbReference type="EMBL" id="JAWLKI010000040">
    <property type="protein sequence ID" value="MDV6309989.1"/>
    <property type="molecule type" value="Genomic_DNA"/>
</dbReference>
<accession>A0ABU4DJR5</accession>
<dbReference type="PANTHER" id="PTHR13696:SF99">
    <property type="entry name" value="COBYRINIC ACID AC-DIAMIDE SYNTHASE"/>
    <property type="match status" value="1"/>
</dbReference>
<protein>
    <submittedName>
        <fullName evidence="1">ParA family protein</fullName>
    </submittedName>
</protein>
<evidence type="ECO:0000313" key="2">
    <source>
        <dbReference type="Proteomes" id="UP001185779"/>
    </source>
</evidence>
<dbReference type="Proteomes" id="UP001185779">
    <property type="component" value="Unassembled WGS sequence"/>
</dbReference>